<dbReference type="Proteomes" id="UP000076744">
    <property type="component" value="Unassembled WGS sequence"/>
</dbReference>
<keyword evidence="2" id="KW-0472">Membrane</keyword>
<keyword evidence="4" id="KW-1185">Reference proteome</keyword>
<evidence type="ECO:0000313" key="3">
    <source>
        <dbReference type="EMBL" id="OAA56411.1"/>
    </source>
</evidence>
<feature type="transmembrane region" description="Helical" evidence="2">
    <location>
        <begin position="284"/>
        <end position="305"/>
    </location>
</feature>
<proteinExistence type="predicted"/>
<feature type="compositionally biased region" description="Low complexity" evidence="1">
    <location>
        <begin position="332"/>
        <end position="341"/>
    </location>
</feature>
<accession>A0A167P911</accession>
<feature type="region of interest" description="Disordered" evidence="1">
    <location>
        <begin position="312"/>
        <end position="415"/>
    </location>
</feature>
<dbReference type="GeneID" id="30023771"/>
<evidence type="ECO:0008006" key="5">
    <source>
        <dbReference type="Google" id="ProtNLM"/>
    </source>
</evidence>
<dbReference type="RefSeq" id="XP_018701678.1">
    <property type="nucleotide sequence ID" value="XM_018851082.1"/>
</dbReference>
<feature type="region of interest" description="Disordered" evidence="1">
    <location>
        <begin position="235"/>
        <end position="274"/>
    </location>
</feature>
<dbReference type="OrthoDB" id="5429716at2759"/>
<gene>
    <name evidence="3" type="ORF">ISF_07479</name>
</gene>
<name>A0A167P911_CORFA</name>
<feature type="compositionally biased region" description="Gly residues" evidence="1">
    <location>
        <begin position="260"/>
        <end position="274"/>
    </location>
</feature>
<dbReference type="AlphaFoldDB" id="A0A167P911"/>
<keyword evidence="2" id="KW-0812">Transmembrane</keyword>
<dbReference type="EMBL" id="AZHB01000022">
    <property type="protein sequence ID" value="OAA56411.1"/>
    <property type="molecule type" value="Genomic_DNA"/>
</dbReference>
<evidence type="ECO:0000313" key="4">
    <source>
        <dbReference type="Proteomes" id="UP000076744"/>
    </source>
</evidence>
<comment type="caution">
    <text evidence="3">The sequence shown here is derived from an EMBL/GenBank/DDBJ whole genome shotgun (WGS) entry which is preliminary data.</text>
</comment>
<reference evidence="3 4" key="1">
    <citation type="journal article" date="2016" name="Genome Biol. Evol.">
        <title>Divergent and convergent evolution of fungal pathogenicity.</title>
        <authorList>
            <person name="Shang Y."/>
            <person name="Xiao G."/>
            <person name="Zheng P."/>
            <person name="Cen K."/>
            <person name="Zhan S."/>
            <person name="Wang C."/>
        </authorList>
    </citation>
    <scope>NUCLEOTIDE SEQUENCE [LARGE SCALE GENOMIC DNA]</scope>
    <source>
        <strain evidence="3 4">ARSEF 2679</strain>
    </source>
</reference>
<protein>
    <recommendedName>
        <fullName evidence="5">LPXTG-motif cell wall anchor</fullName>
    </recommendedName>
</protein>
<evidence type="ECO:0000256" key="2">
    <source>
        <dbReference type="SAM" id="Phobius"/>
    </source>
</evidence>
<feature type="compositionally biased region" description="Polar residues" evidence="1">
    <location>
        <begin position="371"/>
        <end position="388"/>
    </location>
</feature>
<evidence type="ECO:0000256" key="1">
    <source>
        <dbReference type="SAM" id="MobiDB-lite"/>
    </source>
</evidence>
<dbReference type="STRING" id="1081104.A0A167P911"/>
<keyword evidence="2" id="KW-1133">Transmembrane helix</keyword>
<feature type="compositionally biased region" description="Polar residues" evidence="1">
    <location>
        <begin position="236"/>
        <end position="255"/>
    </location>
</feature>
<sequence length="415" mass="42828">MQTATKTSDAPRGETTQPAQLVERDAKYVTANLGPLASDFTPPKDCGYLSVMNDSLTDSSSTSYVNLGWGVQCDSGGGNWWQIKSSCYPSRYGTAWEALKGATAENLAIYPLFSPASICPTGFHAACNFGTSPVPVGAQKRAATTTATAATRDFVRLINSILDSTQSAVGCCPTGFRCLNDSPYICLSSATTSSVYAYDNGCPANPTVATWKNVAGPGREVWARAALLLLVRDDTQSQTNTGPSASVSGTTSGSEATPHVGGGGAGGGDQVSGGDGGLSTGAKAAIGASVPLAAIVAGLALFFFFRRRSRRRDESSSGAVQPTDSSAKEEAAAGTGAAATADYDPRQSDKFSQPASSFGLPVPDRAETVSPDASVSRVSELYGSTAQQARLHEDIMELPGELNAPVARRPIPEAP</sequence>
<organism evidence="3 4">
    <name type="scientific">Cordyceps fumosorosea (strain ARSEF 2679)</name>
    <name type="common">Isaria fumosorosea</name>
    <dbReference type="NCBI Taxonomy" id="1081104"/>
    <lineage>
        <taxon>Eukaryota</taxon>
        <taxon>Fungi</taxon>
        <taxon>Dikarya</taxon>
        <taxon>Ascomycota</taxon>
        <taxon>Pezizomycotina</taxon>
        <taxon>Sordariomycetes</taxon>
        <taxon>Hypocreomycetidae</taxon>
        <taxon>Hypocreales</taxon>
        <taxon>Cordycipitaceae</taxon>
        <taxon>Cordyceps</taxon>
    </lineage>
</organism>